<evidence type="ECO:0000256" key="14">
    <source>
        <dbReference type="ARBA" id="ARBA00049229"/>
    </source>
</evidence>
<evidence type="ECO:0000256" key="10">
    <source>
        <dbReference type="ARBA" id="ARBA00022898"/>
    </source>
</evidence>
<keyword evidence="10 16" id="KW-0663">Pyridoxal phosphate</keyword>
<protein>
    <recommendedName>
        <fullName evidence="17">Branched-chain-amino-acid aminotransferase</fullName>
        <shortName evidence="17">BCAT</shortName>
        <ecNumber evidence="17">2.6.1.42</ecNumber>
    </recommendedName>
</protein>
<proteinExistence type="inferred from homology"/>
<dbReference type="PANTHER" id="PTHR42743:SF4">
    <property type="entry name" value="BRANCHED-CHAIN-AMINO-ACID AMINOTRANSFERASE-RELATED"/>
    <property type="match status" value="1"/>
</dbReference>
<evidence type="ECO:0000256" key="2">
    <source>
        <dbReference type="ARBA" id="ARBA00003109"/>
    </source>
</evidence>
<evidence type="ECO:0000256" key="8">
    <source>
        <dbReference type="ARBA" id="ARBA00022605"/>
    </source>
</evidence>
<dbReference type="CDD" id="cd01557">
    <property type="entry name" value="BCAT_beta_family"/>
    <property type="match status" value="1"/>
</dbReference>
<dbReference type="InterPro" id="IPR018300">
    <property type="entry name" value="Aminotrans_IV_CS"/>
</dbReference>
<dbReference type="InterPro" id="IPR043132">
    <property type="entry name" value="BCAT-like_C"/>
</dbReference>
<dbReference type="NCBIfam" id="NF005146">
    <property type="entry name" value="PRK06606.1"/>
    <property type="match status" value="1"/>
</dbReference>
<evidence type="ECO:0000256" key="7">
    <source>
        <dbReference type="ARBA" id="ARBA00022576"/>
    </source>
</evidence>
<gene>
    <name evidence="17" type="primary">ilvE</name>
    <name evidence="18" type="ORF">J8C06_09740</name>
</gene>
<dbReference type="RefSeq" id="WP_211428506.1">
    <property type="nucleotide sequence ID" value="NZ_CP072648.1"/>
</dbReference>
<sequence>MRHREIAFFEGSFVPLAEANINVMTHAFNYGTAVFEGIRGYWSEDDQEIYLFRPREHFVRLIQNASLLKMKLPYDADMLCELATEMVRRNGYREDVYIRPLVYKTARQIGTKLSPGDDVTMFVVPMRDYVDTSRPLAVSVSSWRRVEDNAIPARGKICGAYVNSALAATEARDNGYDEAIVLNSAGKVAEGAAMNVFIVRDGKLVTTPVYADILEGITRHTVVELARWELGIETEFRPIDRSELYIADEVFFCGTGAQIAAIGSVDRRPVGSGQVGPVTRRLQALYGDVVRGRVRHYGKWLLPCQMAAVDVDAMPCLAGFSE</sequence>
<keyword evidence="11 17" id="KW-0100">Branched-chain amino acid biosynthesis</keyword>
<dbReference type="NCBIfam" id="TIGR01122">
    <property type="entry name" value="ilvE_I"/>
    <property type="match status" value="1"/>
</dbReference>
<dbReference type="InterPro" id="IPR036038">
    <property type="entry name" value="Aminotransferase-like"/>
</dbReference>
<keyword evidence="8 17" id="KW-0028">Amino-acid biosynthesis</keyword>
<evidence type="ECO:0000256" key="1">
    <source>
        <dbReference type="ARBA" id="ARBA00001933"/>
    </source>
</evidence>
<dbReference type="Pfam" id="PF01063">
    <property type="entry name" value="Aminotran_4"/>
    <property type="match status" value="1"/>
</dbReference>
<comment type="catalytic activity">
    <reaction evidence="14 17">
        <text>L-leucine + 2-oxoglutarate = 4-methyl-2-oxopentanoate + L-glutamate</text>
        <dbReference type="Rhea" id="RHEA:18321"/>
        <dbReference type="ChEBI" id="CHEBI:16810"/>
        <dbReference type="ChEBI" id="CHEBI:17865"/>
        <dbReference type="ChEBI" id="CHEBI:29985"/>
        <dbReference type="ChEBI" id="CHEBI:57427"/>
        <dbReference type="EC" id="2.6.1.42"/>
    </reaction>
</comment>
<dbReference type="GO" id="GO:0004084">
    <property type="term" value="F:branched-chain-amino-acid transaminase activity"/>
    <property type="evidence" value="ECO:0007669"/>
    <property type="project" value="UniProtKB-EC"/>
</dbReference>
<reference evidence="18 19" key="1">
    <citation type="submission" date="2021-03" db="EMBL/GenBank/DDBJ databases">
        <title>Genomic and phenotypic characterization of Chloracidobacterium isolates provides evidence for multiple species.</title>
        <authorList>
            <person name="Saini M.K."/>
            <person name="Costas A.M.G."/>
            <person name="Tank M."/>
            <person name="Bryant D.A."/>
        </authorList>
    </citation>
    <scope>NUCLEOTIDE SEQUENCE [LARGE SCALE GENOMIC DNA]</scope>
    <source>
        <strain evidence="18 19">BV2-C</strain>
    </source>
</reference>
<evidence type="ECO:0000313" key="18">
    <source>
        <dbReference type="EMBL" id="QUW02615.1"/>
    </source>
</evidence>
<dbReference type="PANTHER" id="PTHR42743">
    <property type="entry name" value="AMINO-ACID AMINOTRANSFERASE"/>
    <property type="match status" value="1"/>
</dbReference>
<dbReference type="Gene3D" id="3.30.470.10">
    <property type="match status" value="1"/>
</dbReference>
<dbReference type="EC" id="2.6.1.42" evidence="17"/>
<dbReference type="InterPro" id="IPR050571">
    <property type="entry name" value="Class-IV_PLP-Dep_Aminotrnsfr"/>
</dbReference>
<evidence type="ECO:0000256" key="17">
    <source>
        <dbReference type="RuleBase" id="RU364094"/>
    </source>
</evidence>
<comment type="catalytic activity">
    <reaction evidence="12 17">
        <text>L-valine + 2-oxoglutarate = 3-methyl-2-oxobutanoate + L-glutamate</text>
        <dbReference type="Rhea" id="RHEA:24813"/>
        <dbReference type="ChEBI" id="CHEBI:11851"/>
        <dbReference type="ChEBI" id="CHEBI:16810"/>
        <dbReference type="ChEBI" id="CHEBI:29985"/>
        <dbReference type="ChEBI" id="CHEBI:57762"/>
        <dbReference type="EC" id="2.6.1.42"/>
    </reaction>
</comment>
<evidence type="ECO:0000256" key="13">
    <source>
        <dbReference type="ARBA" id="ARBA00048798"/>
    </source>
</evidence>
<accession>A0ABX8BAP2</accession>
<keyword evidence="7 17" id="KW-0032">Aminotransferase</keyword>
<evidence type="ECO:0000256" key="9">
    <source>
        <dbReference type="ARBA" id="ARBA00022679"/>
    </source>
</evidence>
<comment type="pathway">
    <text evidence="4 17">Amino-acid biosynthesis; L-valine biosynthesis; L-valine from pyruvate: step 4/4.</text>
</comment>
<comment type="catalytic activity">
    <reaction evidence="13 17">
        <text>L-isoleucine + 2-oxoglutarate = (S)-3-methyl-2-oxopentanoate + L-glutamate</text>
        <dbReference type="Rhea" id="RHEA:24801"/>
        <dbReference type="ChEBI" id="CHEBI:16810"/>
        <dbReference type="ChEBI" id="CHEBI:29985"/>
        <dbReference type="ChEBI" id="CHEBI:35146"/>
        <dbReference type="ChEBI" id="CHEBI:58045"/>
        <dbReference type="EC" id="2.6.1.42"/>
    </reaction>
</comment>
<evidence type="ECO:0000256" key="4">
    <source>
        <dbReference type="ARBA" id="ARBA00004931"/>
    </source>
</evidence>
<comment type="similarity">
    <text evidence="6 15">Belongs to the class-IV pyridoxal-phosphate-dependent aminotransferase family.</text>
</comment>
<comment type="pathway">
    <text evidence="3 17">Amino-acid biosynthesis; L-isoleucine biosynthesis; L-isoleucine from 2-oxobutanoate: step 4/4.</text>
</comment>
<evidence type="ECO:0000256" key="5">
    <source>
        <dbReference type="ARBA" id="ARBA00005072"/>
    </source>
</evidence>
<evidence type="ECO:0000313" key="19">
    <source>
        <dbReference type="Proteomes" id="UP000676506"/>
    </source>
</evidence>
<comment type="cofactor">
    <cofactor evidence="1 16">
        <name>pyridoxal 5'-phosphate</name>
        <dbReference type="ChEBI" id="CHEBI:597326"/>
    </cofactor>
</comment>
<dbReference type="Proteomes" id="UP000676506">
    <property type="component" value="Chromosome 1"/>
</dbReference>
<name>A0ABX8BAP2_9BACT</name>
<evidence type="ECO:0000256" key="6">
    <source>
        <dbReference type="ARBA" id="ARBA00009320"/>
    </source>
</evidence>
<dbReference type="SUPFAM" id="SSF56752">
    <property type="entry name" value="D-aminoacid aminotransferase-like PLP-dependent enzymes"/>
    <property type="match status" value="1"/>
</dbReference>
<keyword evidence="9 17" id="KW-0808">Transferase</keyword>
<evidence type="ECO:0000256" key="3">
    <source>
        <dbReference type="ARBA" id="ARBA00004824"/>
    </source>
</evidence>
<dbReference type="EMBL" id="CP072648">
    <property type="protein sequence ID" value="QUW02615.1"/>
    <property type="molecule type" value="Genomic_DNA"/>
</dbReference>
<dbReference type="Gene3D" id="3.20.10.10">
    <property type="entry name" value="D-amino Acid Aminotransferase, subunit A, domain 2"/>
    <property type="match status" value="1"/>
</dbReference>
<dbReference type="InterPro" id="IPR001544">
    <property type="entry name" value="Aminotrans_IV"/>
</dbReference>
<evidence type="ECO:0000256" key="15">
    <source>
        <dbReference type="RuleBase" id="RU004106"/>
    </source>
</evidence>
<evidence type="ECO:0000256" key="16">
    <source>
        <dbReference type="RuleBase" id="RU004516"/>
    </source>
</evidence>
<comment type="function">
    <text evidence="2 17">Acts on leucine, isoleucine and valine.</text>
</comment>
<keyword evidence="19" id="KW-1185">Reference proteome</keyword>
<organism evidence="18 19">
    <name type="scientific">Chloracidobacterium validum</name>
    <dbReference type="NCBI Taxonomy" id="2821543"/>
    <lineage>
        <taxon>Bacteria</taxon>
        <taxon>Pseudomonadati</taxon>
        <taxon>Acidobacteriota</taxon>
        <taxon>Terriglobia</taxon>
        <taxon>Terriglobales</taxon>
        <taxon>Acidobacteriaceae</taxon>
        <taxon>Chloracidobacterium</taxon>
    </lineage>
</organism>
<dbReference type="PROSITE" id="PS00770">
    <property type="entry name" value="AA_TRANSFER_CLASS_4"/>
    <property type="match status" value="1"/>
</dbReference>
<dbReference type="InterPro" id="IPR043131">
    <property type="entry name" value="BCAT-like_N"/>
</dbReference>
<dbReference type="InterPro" id="IPR033939">
    <property type="entry name" value="BCAT_family"/>
</dbReference>
<evidence type="ECO:0000256" key="11">
    <source>
        <dbReference type="ARBA" id="ARBA00023304"/>
    </source>
</evidence>
<evidence type="ECO:0000256" key="12">
    <source>
        <dbReference type="ARBA" id="ARBA00048212"/>
    </source>
</evidence>
<dbReference type="InterPro" id="IPR005785">
    <property type="entry name" value="B_amino_transI"/>
</dbReference>
<comment type="pathway">
    <text evidence="5 17">Amino-acid biosynthesis; L-leucine biosynthesis; L-leucine from 3-methyl-2-oxobutanoate: step 4/4.</text>
</comment>